<dbReference type="Proteomes" id="UP000186705">
    <property type="component" value="Unassembled WGS sequence"/>
</dbReference>
<reference evidence="1 2" key="1">
    <citation type="submission" date="2016-11" db="EMBL/GenBank/DDBJ databases">
        <title>Description of two novel members of the family Erysipelotrichaceae: Ileibacterium lipovorans gen. nov., sp. nov. and Dubosiella newyorkensis, gen. nov., sp. nov.</title>
        <authorList>
            <person name="Cox L.M."/>
            <person name="Sohn J."/>
            <person name="Tyrrell K.L."/>
            <person name="Citron D.M."/>
            <person name="Lawson P.A."/>
            <person name="Patel N.B."/>
            <person name="Iizumi T."/>
            <person name="Perez-Perez G.I."/>
            <person name="Goldstein E.J."/>
            <person name="Blaser M.J."/>
        </authorList>
    </citation>
    <scope>NUCLEOTIDE SEQUENCE [LARGE SCALE GENOMIC DNA]</scope>
    <source>
        <strain evidence="1 2">NYU-BL-A4</strain>
    </source>
</reference>
<dbReference type="GeneID" id="78276261"/>
<proteinExistence type="predicted"/>
<evidence type="ECO:0000313" key="1">
    <source>
        <dbReference type="EMBL" id="OLU44764.1"/>
    </source>
</evidence>
<evidence type="ECO:0000313" key="2">
    <source>
        <dbReference type="Proteomes" id="UP000186705"/>
    </source>
</evidence>
<name>A0A1U7NKI3_9FIRM</name>
<dbReference type="AlphaFoldDB" id="A0A1U7NKI3"/>
<keyword evidence="2" id="KW-1185">Reference proteome</keyword>
<accession>A0A1U7NKI3</accession>
<dbReference type="OrthoDB" id="3232310at2"/>
<organism evidence="1 2">
    <name type="scientific">Dubosiella newyorkensis</name>
    <dbReference type="NCBI Taxonomy" id="1862672"/>
    <lineage>
        <taxon>Bacteria</taxon>
        <taxon>Bacillati</taxon>
        <taxon>Bacillota</taxon>
        <taxon>Erysipelotrichia</taxon>
        <taxon>Erysipelotrichales</taxon>
        <taxon>Erysipelotrichaceae</taxon>
        <taxon>Dubosiella</taxon>
    </lineage>
</organism>
<gene>
    <name evidence="1" type="ORF">BO225_09965</name>
</gene>
<sequence length="131" mass="15102">MGGRGASSGFSQKGNKYGSQYKPYFTKGNIAFVSKVSRQSESLMETMTKGRIYVVAGDRKLQKIVYFDSDGKRIKEINLDLAHLGMQPHTHHRYFHNENDGPEGATSLSESERKMVEKARRYWYDFLKNRK</sequence>
<protein>
    <submittedName>
        <fullName evidence="1">Uncharacterized protein</fullName>
    </submittedName>
</protein>
<comment type="caution">
    <text evidence="1">The sequence shown here is derived from an EMBL/GenBank/DDBJ whole genome shotgun (WGS) entry which is preliminary data.</text>
</comment>
<dbReference type="RefSeq" id="WP_076342103.1">
    <property type="nucleotide sequence ID" value="NZ_CAPDDE010000018.1"/>
</dbReference>
<dbReference type="EMBL" id="MPKA01000095">
    <property type="protein sequence ID" value="OLU44764.1"/>
    <property type="molecule type" value="Genomic_DNA"/>
</dbReference>